<dbReference type="EMBL" id="JABSTR010000006">
    <property type="protein sequence ID" value="KAH9373838.1"/>
    <property type="molecule type" value="Genomic_DNA"/>
</dbReference>
<evidence type="ECO:0000259" key="7">
    <source>
        <dbReference type="Pfam" id="PF18384"/>
    </source>
</evidence>
<dbReference type="GO" id="GO:0005737">
    <property type="term" value="C:cytoplasm"/>
    <property type="evidence" value="ECO:0007669"/>
    <property type="project" value="UniProtKB-SubCell"/>
</dbReference>
<evidence type="ECO:0000256" key="5">
    <source>
        <dbReference type="ARBA" id="ARBA00022833"/>
    </source>
</evidence>
<feature type="domain" description="Unkempt zinc finger" evidence="8">
    <location>
        <begin position="156"/>
        <end position="190"/>
    </location>
</feature>
<dbReference type="Proteomes" id="UP000821853">
    <property type="component" value="Chromosome 4"/>
</dbReference>
<keyword evidence="3" id="KW-0479">Metal-binding</keyword>
<feature type="compositionally biased region" description="Low complexity" evidence="6">
    <location>
        <begin position="125"/>
        <end position="150"/>
    </location>
</feature>
<keyword evidence="5" id="KW-0862">Zinc</keyword>
<dbReference type="Pfam" id="PF23035">
    <property type="entry name" value="zf-CCCH_UNK-like_4th"/>
    <property type="match status" value="1"/>
</dbReference>
<protein>
    <submittedName>
        <fullName evidence="9">Uncharacterized protein</fullName>
    </submittedName>
</protein>
<dbReference type="InterPro" id="IPR040594">
    <property type="entry name" value="UNK_Znf_1"/>
</dbReference>
<dbReference type="VEuPathDB" id="VectorBase:HLOH_049671"/>
<keyword evidence="10" id="KW-1185">Reference proteome</keyword>
<evidence type="ECO:0000256" key="1">
    <source>
        <dbReference type="ARBA" id="ARBA00004496"/>
    </source>
</evidence>
<proteinExistence type="predicted"/>
<evidence type="ECO:0000256" key="4">
    <source>
        <dbReference type="ARBA" id="ARBA00022771"/>
    </source>
</evidence>
<feature type="compositionally biased region" description="Low complexity" evidence="6">
    <location>
        <begin position="59"/>
        <end position="81"/>
    </location>
</feature>
<feature type="region of interest" description="Disordered" evidence="6">
    <location>
        <begin position="57"/>
        <end position="81"/>
    </location>
</feature>
<feature type="domain" description="Unkempt zinc finger" evidence="7">
    <location>
        <begin position="17"/>
        <end position="55"/>
    </location>
</feature>
<gene>
    <name evidence="9" type="ORF">HPB48_009282</name>
</gene>
<name>A0A9J6G614_HAELO</name>
<evidence type="ECO:0000256" key="3">
    <source>
        <dbReference type="ARBA" id="ARBA00022723"/>
    </source>
</evidence>
<dbReference type="PANTHER" id="PTHR14493:SF50">
    <property type="entry name" value="RING FINGER PROTEIN UNKEMPT"/>
    <property type="match status" value="1"/>
</dbReference>
<dbReference type="GO" id="GO:0008270">
    <property type="term" value="F:zinc ion binding"/>
    <property type="evidence" value="ECO:0007669"/>
    <property type="project" value="UniProtKB-KW"/>
</dbReference>
<dbReference type="PANTHER" id="PTHR14493">
    <property type="entry name" value="UNKEMPT FAMILY MEMBER"/>
    <property type="match status" value="1"/>
</dbReference>
<accession>A0A9J6G614</accession>
<comment type="caution">
    <text evidence="9">The sequence shown here is derived from an EMBL/GenBank/DDBJ whole genome shotgun (WGS) entry which is preliminary data.</text>
</comment>
<dbReference type="InterPro" id="IPR057295">
    <property type="entry name" value="UNK_Znf_4"/>
</dbReference>
<comment type="subcellular location">
    <subcellularLocation>
        <location evidence="1">Cytoplasm</location>
    </subcellularLocation>
</comment>
<evidence type="ECO:0000259" key="8">
    <source>
        <dbReference type="Pfam" id="PF23035"/>
    </source>
</evidence>
<evidence type="ECO:0000256" key="6">
    <source>
        <dbReference type="SAM" id="MobiDB-lite"/>
    </source>
</evidence>
<keyword evidence="4" id="KW-0863">Zinc-finger</keyword>
<sequence length="260" mass="28874">MSNFSSESLTEKPLHKRYLRDFRVERCPCFADHRCQQHRPYTCFYWHFPNQRRRRLSLSRRAPSATAPTCTAPSTTKSAASARTATSAPYCTARWATASADTTRATTRPSCAPTRWTRKDTAPGTGRTAPSRTASATCASPCTASSSGAAAGRPLNDREFVLAHYKAWPCTRPGCRLGSSCPYYHGPRDKRRSPTDHKYVAAACPRLDAGCPDGERCGFAHSGAELRFHPDVYKTTRCRDLEAHRVVSSRCPLLVRTRGR</sequence>
<dbReference type="InterPro" id="IPR045234">
    <property type="entry name" value="Unkempt-like"/>
</dbReference>
<evidence type="ECO:0000256" key="2">
    <source>
        <dbReference type="ARBA" id="ARBA00022490"/>
    </source>
</evidence>
<dbReference type="OMA" id="NDEWQDI"/>
<organism evidence="9 10">
    <name type="scientific">Haemaphysalis longicornis</name>
    <name type="common">Bush tick</name>
    <dbReference type="NCBI Taxonomy" id="44386"/>
    <lineage>
        <taxon>Eukaryota</taxon>
        <taxon>Metazoa</taxon>
        <taxon>Ecdysozoa</taxon>
        <taxon>Arthropoda</taxon>
        <taxon>Chelicerata</taxon>
        <taxon>Arachnida</taxon>
        <taxon>Acari</taxon>
        <taxon>Parasitiformes</taxon>
        <taxon>Ixodida</taxon>
        <taxon>Ixodoidea</taxon>
        <taxon>Ixodidae</taxon>
        <taxon>Haemaphysalinae</taxon>
        <taxon>Haemaphysalis</taxon>
    </lineage>
</organism>
<dbReference type="OrthoDB" id="20534at2759"/>
<dbReference type="Pfam" id="PF18384">
    <property type="entry name" value="zf_CCCH_5"/>
    <property type="match status" value="1"/>
</dbReference>
<keyword evidence="2" id="KW-0963">Cytoplasm</keyword>
<feature type="region of interest" description="Disordered" evidence="6">
    <location>
        <begin position="104"/>
        <end position="150"/>
    </location>
</feature>
<reference evidence="9 10" key="1">
    <citation type="journal article" date="2020" name="Cell">
        <title>Large-Scale Comparative Analyses of Tick Genomes Elucidate Their Genetic Diversity and Vector Capacities.</title>
        <authorList>
            <consortium name="Tick Genome and Microbiome Consortium (TIGMIC)"/>
            <person name="Jia N."/>
            <person name="Wang J."/>
            <person name="Shi W."/>
            <person name="Du L."/>
            <person name="Sun Y."/>
            <person name="Zhan W."/>
            <person name="Jiang J.F."/>
            <person name="Wang Q."/>
            <person name="Zhang B."/>
            <person name="Ji P."/>
            <person name="Bell-Sakyi L."/>
            <person name="Cui X.M."/>
            <person name="Yuan T.T."/>
            <person name="Jiang B.G."/>
            <person name="Yang W.F."/>
            <person name="Lam T.T."/>
            <person name="Chang Q.C."/>
            <person name="Ding S.J."/>
            <person name="Wang X.J."/>
            <person name="Zhu J.G."/>
            <person name="Ruan X.D."/>
            <person name="Zhao L."/>
            <person name="Wei J.T."/>
            <person name="Ye R.Z."/>
            <person name="Que T.C."/>
            <person name="Du C.H."/>
            <person name="Zhou Y.H."/>
            <person name="Cheng J.X."/>
            <person name="Dai P.F."/>
            <person name="Guo W.B."/>
            <person name="Han X.H."/>
            <person name="Huang E.J."/>
            <person name="Li L.F."/>
            <person name="Wei W."/>
            <person name="Gao Y.C."/>
            <person name="Liu J.Z."/>
            <person name="Shao H.Z."/>
            <person name="Wang X."/>
            <person name="Wang C.C."/>
            <person name="Yang T.C."/>
            <person name="Huo Q.B."/>
            <person name="Li W."/>
            <person name="Chen H.Y."/>
            <person name="Chen S.E."/>
            <person name="Zhou L.G."/>
            <person name="Ni X.B."/>
            <person name="Tian J.H."/>
            <person name="Sheng Y."/>
            <person name="Liu T."/>
            <person name="Pan Y.S."/>
            <person name="Xia L.Y."/>
            <person name="Li J."/>
            <person name="Zhao F."/>
            <person name="Cao W.C."/>
        </authorList>
    </citation>
    <scope>NUCLEOTIDE SEQUENCE [LARGE SCALE GENOMIC DNA]</scope>
    <source>
        <strain evidence="9">HaeL-2018</strain>
    </source>
</reference>
<evidence type="ECO:0000313" key="10">
    <source>
        <dbReference type="Proteomes" id="UP000821853"/>
    </source>
</evidence>
<evidence type="ECO:0000313" key="9">
    <source>
        <dbReference type="EMBL" id="KAH9373838.1"/>
    </source>
</evidence>
<dbReference type="AlphaFoldDB" id="A0A9J6G614"/>